<dbReference type="OrthoDB" id="266913at2"/>
<name>A0A556N2S1_9FLAO</name>
<keyword evidence="5 6" id="KW-0472">Membrane</keyword>
<dbReference type="InterPro" id="IPR051449">
    <property type="entry name" value="ABC-2_transporter_component"/>
</dbReference>
<evidence type="ECO:0000256" key="6">
    <source>
        <dbReference type="SAM" id="Phobius"/>
    </source>
</evidence>
<gene>
    <name evidence="8" type="ORF">FO442_04645</name>
</gene>
<dbReference type="PANTHER" id="PTHR30294">
    <property type="entry name" value="MEMBRANE COMPONENT OF ABC TRANSPORTER YHHJ-RELATED"/>
    <property type="match status" value="1"/>
</dbReference>
<evidence type="ECO:0000313" key="8">
    <source>
        <dbReference type="EMBL" id="TSJ46452.1"/>
    </source>
</evidence>
<dbReference type="AlphaFoldDB" id="A0A556N2S1"/>
<dbReference type="GO" id="GO:0140359">
    <property type="term" value="F:ABC-type transporter activity"/>
    <property type="evidence" value="ECO:0007669"/>
    <property type="project" value="InterPro"/>
</dbReference>
<evidence type="ECO:0000256" key="5">
    <source>
        <dbReference type="ARBA" id="ARBA00023136"/>
    </source>
</evidence>
<feature type="transmembrane region" description="Helical" evidence="6">
    <location>
        <begin position="273"/>
        <end position="296"/>
    </location>
</feature>
<evidence type="ECO:0000256" key="3">
    <source>
        <dbReference type="ARBA" id="ARBA00022692"/>
    </source>
</evidence>
<keyword evidence="9" id="KW-1185">Reference proteome</keyword>
<sequence>MRKLKASIWKELLLVLHDKVGLLLMYLMPLLLVFIITIVQNSAFQIVNENKLTVLISNQDRGSLGDSLVKALVHSGSFEIRKNDHLSESAVKRITIDEDAMLGIYIPSNFSERLASNADNISKLMLEQMGVIEKAPKVTPEKQEIAIYFDPIVQENFRISVINGIQAITNGIENEEMVGKLFQEMGYDSIPQNIRQAIINRETKLKIANASLNEVAELIPNSSQHNVPAWSIFAMFFMVISLGGNIVKERLSGSFLRLQTIPRGFALTLISKFLVYLFVALSQLLLLFLMGIYIFPHIGLPQLAMPNAFLPFLVVTLLSAVSAISYAVLVGTYAKTQEQANGFGAISIIIFAAIGGIWVPNFVMPDYMQAIGNISPLKWCLEGYYTLFLKNGAWSELIGTITFLFLFTVICQLLIFIKLRIQNYI</sequence>
<dbReference type="Gene3D" id="3.40.1710.10">
    <property type="entry name" value="abc type-2 transporter like domain"/>
    <property type="match status" value="1"/>
</dbReference>
<comment type="subcellular location">
    <subcellularLocation>
        <location evidence="1">Cell membrane</location>
        <topology evidence="1">Multi-pass membrane protein</topology>
    </subcellularLocation>
</comment>
<comment type="caution">
    <text evidence="8">The sequence shown here is derived from an EMBL/GenBank/DDBJ whole genome shotgun (WGS) entry which is preliminary data.</text>
</comment>
<proteinExistence type="predicted"/>
<dbReference type="RefSeq" id="WP_144331989.1">
    <property type="nucleotide sequence ID" value="NZ_VLPL01000002.1"/>
</dbReference>
<evidence type="ECO:0000256" key="4">
    <source>
        <dbReference type="ARBA" id="ARBA00022989"/>
    </source>
</evidence>
<feature type="transmembrane region" description="Helical" evidence="6">
    <location>
        <begin position="341"/>
        <end position="359"/>
    </location>
</feature>
<keyword evidence="2" id="KW-1003">Cell membrane</keyword>
<protein>
    <submittedName>
        <fullName evidence="8">ABC transporter permease</fullName>
    </submittedName>
</protein>
<dbReference type="Proteomes" id="UP000316008">
    <property type="component" value="Unassembled WGS sequence"/>
</dbReference>
<feature type="transmembrane region" description="Helical" evidence="6">
    <location>
        <begin position="227"/>
        <end position="247"/>
    </location>
</feature>
<feature type="transmembrane region" description="Helical" evidence="6">
    <location>
        <begin position="308"/>
        <end position="329"/>
    </location>
</feature>
<keyword evidence="3 6" id="KW-0812">Transmembrane</keyword>
<evidence type="ECO:0000256" key="1">
    <source>
        <dbReference type="ARBA" id="ARBA00004651"/>
    </source>
</evidence>
<dbReference type="EMBL" id="VLPL01000002">
    <property type="protein sequence ID" value="TSJ46452.1"/>
    <property type="molecule type" value="Genomic_DNA"/>
</dbReference>
<dbReference type="InterPro" id="IPR013525">
    <property type="entry name" value="ABC2_TM"/>
</dbReference>
<evidence type="ECO:0000313" key="9">
    <source>
        <dbReference type="Proteomes" id="UP000316008"/>
    </source>
</evidence>
<dbReference type="GO" id="GO:0005886">
    <property type="term" value="C:plasma membrane"/>
    <property type="evidence" value="ECO:0007669"/>
    <property type="project" value="UniProtKB-SubCell"/>
</dbReference>
<organism evidence="8 9">
    <name type="scientific">Fluviicola chungangensis</name>
    <dbReference type="NCBI Taxonomy" id="2597671"/>
    <lineage>
        <taxon>Bacteria</taxon>
        <taxon>Pseudomonadati</taxon>
        <taxon>Bacteroidota</taxon>
        <taxon>Flavobacteriia</taxon>
        <taxon>Flavobacteriales</taxon>
        <taxon>Crocinitomicaceae</taxon>
        <taxon>Fluviicola</taxon>
    </lineage>
</organism>
<reference evidence="8 9" key="1">
    <citation type="submission" date="2019-07" db="EMBL/GenBank/DDBJ databases">
        <authorList>
            <person name="Huq M.A."/>
        </authorList>
    </citation>
    <scope>NUCLEOTIDE SEQUENCE [LARGE SCALE GENOMIC DNA]</scope>
    <source>
        <strain evidence="8 9">MAH-3</strain>
    </source>
</reference>
<feature type="transmembrane region" description="Helical" evidence="6">
    <location>
        <begin position="397"/>
        <end position="417"/>
    </location>
</feature>
<dbReference type="Pfam" id="PF12698">
    <property type="entry name" value="ABC2_membrane_3"/>
    <property type="match status" value="1"/>
</dbReference>
<keyword evidence="4 6" id="KW-1133">Transmembrane helix</keyword>
<feature type="transmembrane region" description="Helical" evidence="6">
    <location>
        <begin position="20"/>
        <end position="39"/>
    </location>
</feature>
<evidence type="ECO:0000256" key="2">
    <source>
        <dbReference type="ARBA" id="ARBA00022475"/>
    </source>
</evidence>
<feature type="domain" description="ABC-2 type transporter transmembrane" evidence="7">
    <location>
        <begin position="21"/>
        <end position="416"/>
    </location>
</feature>
<evidence type="ECO:0000259" key="7">
    <source>
        <dbReference type="Pfam" id="PF12698"/>
    </source>
</evidence>
<accession>A0A556N2S1</accession>
<dbReference type="PANTHER" id="PTHR30294:SF38">
    <property type="entry name" value="TRANSPORT PERMEASE PROTEIN"/>
    <property type="match status" value="1"/>
</dbReference>